<dbReference type="RefSeq" id="WP_201428083.1">
    <property type="nucleotide sequence ID" value="NZ_JAEQMG010000125.1"/>
</dbReference>
<organism evidence="3 4">
    <name type="scientific">Ruminococcus difficilis</name>
    <dbReference type="NCBI Taxonomy" id="2763069"/>
    <lineage>
        <taxon>Bacteria</taxon>
        <taxon>Bacillati</taxon>
        <taxon>Bacillota</taxon>
        <taxon>Clostridia</taxon>
        <taxon>Eubacteriales</taxon>
        <taxon>Oscillospiraceae</taxon>
        <taxon>Ruminococcus</taxon>
    </lineage>
</organism>
<evidence type="ECO:0000313" key="3">
    <source>
        <dbReference type="EMBL" id="MBK6089338.1"/>
    </source>
</evidence>
<gene>
    <name evidence="3" type="ORF">JKK62_11920</name>
</gene>
<dbReference type="Proteomes" id="UP000633365">
    <property type="component" value="Unassembled WGS sequence"/>
</dbReference>
<keyword evidence="1" id="KW-0472">Membrane</keyword>
<keyword evidence="1" id="KW-0812">Transmembrane</keyword>
<dbReference type="Pfam" id="PF07786">
    <property type="entry name" value="HGSNAT_cat"/>
    <property type="match status" value="1"/>
</dbReference>
<proteinExistence type="predicted"/>
<evidence type="ECO:0000313" key="4">
    <source>
        <dbReference type="Proteomes" id="UP000633365"/>
    </source>
</evidence>
<protein>
    <submittedName>
        <fullName evidence="3">DUF1624 domain-containing protein</fullName>
    </submittedName>
</protein>
<feature type="transmembrane region" description="Helical" evidence="1">
    <location>
        <begin position="21"/>
        <end position="43"/>
    </location>
</feature>
<dbReference type="EMBL" id="JAEQMG010000125">
    <property type="protein sequence ID" value="MBK6089338.1"/>
    <property type="molecule type" value="Genomic_DNA"/>
</dbReference>
<evidence type="ECO:0000259" key="2">
    <source>
        <dbReference type="Pfam" id="PF07786"/>
    </source>
</evidence>
<evidence type="ECO:0000256" key="1">
    <source>
        <dbReference type="SAM" id="Phobius"/>
    </source>
</evidence>
<feature type="transmembrane region" description="Helical" evidence="1">
    <location>
        <begin position="49"/>
        <end position="71"/>
    </location>
</feature>
<dbReference type="InterPro" id="IPR012429">
    <property type="entry name" value="HGSNAT_cat"/>
</dbReference>
<feature type="transmembrane region" description="Helical" evidence="1">
    <location>
        <begin position="78"/>
        <end position="95"/>
    </location>
</feature>
<keyword evidence="1" id="KW-1133">Transmembrane helix</keyword>
<feature type="transmembrane region" description="Helical" evidence="1">
    <location>
        <begin position="101"/>
        <end position="119"/>
    </location>
</feature>
<dbReference type="AlphaFoldDB" id="A0A934WSW6"/>
<keyword evidence="4" id="KW-1185">Reference proteome</keyword>
<reference evidence="3" key="1">
    <citation type="submission" date="2021-01" db="EMBL/GenBank/DDBJ databases">
        <title>Genome public.</title>
        <authorList>
            <person name="Liu C."/>
            <person name="Sun Q."/>
        </authorList>
    </citation>
    <scope>NUCLEOTIDE SEQUENCE</scope>
    <source>
        <strain evidence="3">M6</strain>
    </source>
</reference>
<feature type="transmembrane region" description="Helical" evidence="1">
    <location>
        <begin position="126"/>
        <end position="146"/>
    </location>
</feature>
<sequence>MTNERTPTRYSLLDAIRAAAIVNMIVYHLCYNIFCVFGVWADFYRHPAAIVWERLICGTFILISGMAVNFSRHGYRRGVIVSMCGFLITIVTVLVIPEQQIWFGVLNLLGISMIITFAIRRELSRIPPLLGMAIFFILFMLCYGIPHRYIGIFSHPLISLPDALYRYRSLAFLGFPDERFYSSDYFPILPWSFLYLSGFEAWRLIEKKGWQAAFIRRVPVLDFIGRHSLIIYLAHQPILYGLCWLWFTIAAK</sequence>
<feature type="domain" description="Heparan-alpha-glucosaminide N-acetyltransferase catalytic" evidence="2">
    <location>
        <begin position="9"/>
        <end position="237"/>
    </location>
</feature>
<accession>A0A934WSW6</accession>
<name>A0A934WSW6_9FIRM</name>
<comment type="caution">
    <text evidence="3">The sequence shown here is derived from an EMBL/GenBank/DDBJ whole genome shotgun (WGS) entry which is preliminary data.</text>
</comment>
<feature type="transmembrane region" description="Helical" evidence="1">
    <location>
        <begin position="226"/>
        <end position="247"/>
    </location>
</feature>